<name>Q2CAA3_OCEGH</name>
<dbReference type="MEROPS" id="A32.002"/>
<sequence length="192" mass="20679">MTGDDFARFAYLALLGIAIAGWFVVQNRGQFGKMLQQATVWGLIFLGVIAAIGLWGDIRDDVAPRQSVVSENRVEVPRGIDGHYALTLQVNGVPVDFVVDTGATEIVLSREDARRVGIDPDGLDYIGSARTANGLVGTAVVYLDSVQLGPIRDSDVRAVVNEGALFGSLLGMGYLGRFERIEISGNRLVLTR</sequence>
<dbReference type="SUPFAM" id="SSF50630">
    <property type="entry name" value="Acid proteases"/>
    <property type="match status" value="1"/>
</dbReference>
<dbReference type="Gene3D" id="2.40.70.10">
    <property type="entry name" value="Acid Proteases"/>
    <property type="match status" value="1"/>
</dbReference>
<dbReference type="NCBIfam" id="TIGR02281">
    <property type="entry name" value="clan_AA_DTGA"/>
    <property type="match status" value="1"/>
</dbReference>
<gene>
    <name evidence="2" type="ORF">OG2516_04833</name>
</gene>
<dbReference type="OrthoDB" id="7595324at2"/>
<dbReference type="Pfam" id="PF13975">
    <property type="entry name" value="gag-asp_proteas"/>
    <property type="match status" value="1"/>
</dbReference>
<evidence type="ECO:0008006" key="4">
    <source>
        <dbReference type="Google" id="ProtNLM"/>
    </source>
</evidence>
<dbReference type="InterPro" id="IPR001969">
    <property type="entry name" value="Aspartic_peptidase_AS"/>
</dbReference>
<keyword evidence="1" id="KW-1133">Transmembrane helix</keyword>
<dbReference type="InterPro" id="IPR034122">
    <property type="entry name" value="Retropepsin-like_bacterial"/>
</dbReference>
<dbReference type="HOGENOM" id="CLU_099411_0_1_5"/>
<keyword evidence="1" id="KW-0472">Membrane</keyword>
<feature type="transmembrane region" description="Helical" evidence="1">
    <location>
        <begin position="6"/>
        <end position="25"/>
    </location>
</feature>
<protein>
    <recommendedName>
        <fullName evidence="4">Peptidase A2 domain-containing protein</fullName>
    </recommendedName>
</protein>
<dbReference type="eggNOG" id="COG3577">
    <property type="taxonomic scope" value="Bacteria"/>
</dbReference>
<dbReference type="GO" id="GO:0004190">
    <property type="term" value="F:aspartic-type endopeptidase activity"/>
    <property type="evidence" value="ECO:0007669"/>
    <property type="project" value="InterPro"/>
</dbReference>
<reference evidence="2 3" key="1">
    <citation type="journal article" date="2010" name="J. Bacteriol.">
        <title>Genome sequences of Oceanicola granulosus HTCC2516(T) and Oceanicola batsensis HTCC2597(TDelta).</title>
        <authorList>
            <person name="Thrash J.C."/>
            <person name="Cho J.C."/>
            <person name="Vergin K.L."/>
            <person name="Giovannoni S.J."/>
        </authorList>
    </citation>
    <scope>NUCLEOTIDE SEQUENCE [LARGE SCALE GENOMIC DNA]</scope>
    <source>
        <strain evidence="3">ATCC BAA-861 / DSM 15982 / KCTC 12143 / HTCC2516</strain>
    </source>
</reference>
<dbReference type="STRING" id="314256.OG2516_04833"/>
<keyword evidence="1" id="KW-0812">Transmembrane</keyword>
<proteinExistence type="predicted"/>
<dbReference type="EMBL" id="AAOT01000057">
    <property type="protein sequence ID" value="EAR49615.1"/>
    <property type="molecule type" value="Genomic_DNA"/>
</dbReference>
<evidence type="ECO:0000256" key="1">
    <source>
        <dbReference type="SAM" id="Phobius"/>
    </source>
</evidence>
<dbReference type="PROSITE" id="PS00141">
    <property type="entry name" value="ASP_PROTEASE"/>
    <property type="match status" value="1"/>
</dbReference>
<feature type="transmembrane region" description="Helical" evidence="1">
    <location>
        <begin position="37"/>
        <end position="56"/>
    </location>
</feature>
<keyword evidence="3" id="KW-1185">Reference proteome</keyword>
<accession>Q2CAA3</accession>
<dbReference type="CDD" id="cd05483">
    <property type="entry name" value="retropepsin_like_bacteria"/>
    <property type="match status" value="1"/>
</dbReference>
<evidence type="ECO:0000313" key="3">
    <source>
        <dbReference type="Proteomes" id="UP000003635"/>
    </source>
</evidence>
<dbReference type="AlphaFoldDB" id="Q2CAA3"/>
<dbReference type="Proteomes" id="UP000003635">
    <property type="component" value="Unassembled WGS sequence"/>
</dbReference>
<dbReference type="RefSeq" id="WP_007254482.1">
    <property type="nucleotide sequence ID" value="NZ_CH724107.1"/>
</dbReference>
<dbReference type="InterPro" id="IPR021109">
    <property type="entry name" value="Peptidase_aspartic_dom_sf"/>
</dbReference>
<dbReference type="InterPro" id="IPR011969">
    <property type="entry name" value="Clan_AA_Asp_peptidase_C"/>
</dbReference>
<organism evidence="2 3">
    <name type="scientific">Oceanicola granulosus (strain ATCC BAA-861 / DSM 15982 / KCTC 12143 / HTCC2516)</name>
    <dbReference type="NCBI Taxonomy" id="314256"/>
    <lineage>
        <taxon>Bacteria</taxon>
        <taxon>Pseudomonadati</taxon>
        <taxon>Pseudomonadota</taxon>
        <taxon>Alphaproteobacteria</taxon>
        <taxon>Rhodobacterales</taxon>
        <taxon>Roseobacteraceae</taxon>
        <taxon>Oceanicola</taxon>
    </lineage>
</organism>
<dbReference type="GO" id="GO:0006508">
    <property type="term" value="P:proteolysis"/>
    <property type="evidence" value="ECO:0007669"/>
    <property type="project" value="InterPro"/>
</dbReference>
<comment type="caution">
    <text evidence="2">The sequence shown here is derived from an EMBL/GenBank/DDBJ whole genome shotgun (WGS) entry which is preliminary data.</text>
</comment>
<evidence type="ECO:0000313" key="2">
    <source>
        <dbReference type="EMBL" id="EAR49615.1"/>
    </source>
</evidence>